<feature type="transmembrane region" description="Helical" evidence="4">
    <location>
        <begin position="236"/>
        <end position="257"/>
    </location>
</feature>
<gene>
    <name evidence="6" type="ORF">M0H32_24745</name>
</gene>
<feature type="transmembrane region" description="Helical" evidence="4">
    <location>
        <begin position="130"/>
        <end position="150"/>
    </location>
</feature>
<keyword evidence="3 4" id="KW-0472">Membrane</keyword>
<evidence type="ECO:0000313" key="6">
    <source>
        <dbReference type="EMBL" id="MCK7615389.1"/>
    </source>
</evidence>
<feature type="transmembrane region" description="Helical" evidence="4">
    <location>
        <begin position="199"/>
        <end position="224"/>
    </location>
</feature>
<dbReference type="RefSeq" id="WP_248158778.1">
    <property type="nucleotide sequence ID" value="NZ_JALNMJ010000025.1"/>
</dbReference>
<evidence type="ECO:0000256" key="1">
    <source>
        <dbReference type="ARBA" id="ARBA00022692"/>
    </source>
</evidence>
<dbReference type="CDD" id="cd17477">
    <property type="entry name" value="MFS_YcaD_like"/>
    <property type="match status" value="1"/>
</dbReference>
<feature type="domain" description="Major facilitator superfamily (MFS) profile" evidence="5">
    <location>
        <begin position="7"/>
        <end position="377"/>
    </location>
</feature>
<reference evidence="6" key="1">
    <citation type="submission" date="2022-04" db="EMBL/GenBank/DDBJ databases">
        <title>Roseibium sp. CAU 1639 isolated from mud.</title>
        <authorList>
            <person name="Kim W."/>
        </authorList>
    </citation>
    <scope>NUCLEOTIDE SEQUENCE</scope>
    <source>
        <strain evidence="6">CAU 1639</strain>
    </source>
</reference>
<dbReference type="Pfam" id="PF07690">
    <property type="entry name" value="MFS_1"/>
    <property type="match status" value="2"/>
</dbReference>
<dbReference type="Gene3D" id="1.20.1250.20">
    <property type="entry name" value="MFS general substrate transporter like domains"/>
    <property type="match status" value="2"/>
</dbReference>
<feature type="transmembrane region" description="Helical" evidence="4">
    <location>
        <begin position="73"/>
        <end position="91"/>
    </location>
</feature>
<protein>
    <submittedName>
        <fullName evidence="6">MFS transporter</fullName>
    </submittedName>
</protein>
<feature type="transmembrane region" description="Helical" evidence="4">
    <location>
        <begin position="323"/>
        <end position="346"/>
    </location>
</feature>
<evidence type="ECO:0000256" key="4">
    <source>
        <dbReference type="SAM" id="Phobius"/>
    </source>
</evidence>
<proteinExistence type="predicted"/>
<feature type="transmembrane region" description="Helical" evidence="4">
    <location>
        <begin position="264"/>
        <end position="285"/>
    </location>
</feature>
<dbReference type="PROSITE" id="PS50850">
    <property type="entry name" value="MFS"/>
    <property type="match status" value="1"/>
</dbReference>
<keyword evidence="7" id="KW-1185">Reference proteome</keyword>
<dbReference type="InterPro" id="IPR011701">
    <property type="entry name" value="MFS"/>
</dbReference>
<dbReference type="Proteomes" id="UP001431221">
    <property type="component" value="Unassembled WGS sequence"/>
</dbReference>
<organism evidence="6 7">
    <name type="scientific">Roseibium sediminicola</name>
    <dbReference type="NCBI Taxonomy" id="2933272"/>
    <lineage>
        <taxon>Bacteria</taxon>
        <taxon>Pseudomonadati</taxon>
        <taxon>Pseudomonadota</taxon>
        <taxon>Alphaproteobacteria</taxon>
        <taxon>Hyphomicrobiales</taxon>
        <taxon>Stappiaceae</taxon>
        <taxon>Roseibium</taxon>
    </lineage>
</organism>
<feature type="transmembrane region" description="Helical" evidence="4">
    <location>
        <begin position="291"/>
        <end position="311"/>
    </location>
</feature>
<dbReference type="InterPro" id="IPR036259">
    <property type="entry name" value="MFS_trans_sf"/>
</dbReference>
<feature type="transmembrane region" description="Helical" evidence="4">
    <location>
        <begin position="97"/>
        <end position="118"/>
    </location>
</feature>
<sequence length="410" mass="42284">MIRALKENWALFTGMLLLMASNGLLVTLLSVRSSAIGLSETAIGLMQAAYPLGALVGSLYAPRLVERVGHVRAFGALASLCSISAIVHLMTSDFWSWTAMRLLSGLCFPGLYVIAESWLNAKAENRSRALTLSVYFVIQTLGASIGQWMAGFESMSGSLLFGLASILISLSLVPLLVSTSPAPAYSAPDRLSARKFFKISPTAMLGAFFNGILQAAIYVAVPLYGLAVGLGTSDAAGLLVAGTLAGAAAQFPVGWLSDRTDRRLVIALLSLANLALCLALFSGAFDTTLLPAFALVGALSLPVYSLCVAYANDHLAPNQIVPASGTLVLTLNVGVLFGAFAGPAAIGLAGAAGLPLFMAAVSGFTACVALLRQLRSEAPEHSGPVAPVSVQGVQSVGTLHPDAAASDKAD</sequence>
<feature type="transmembrane region" description="Helical" evidence="4">
    <location>
        <begin position="352"/>
        <end position="371"/>
    </location>
</feature>
<dbReference type="PANTHER" id="PTHR23521:SF3">
    <property type="entry name" value="MFS TRANSPORTER"/>
    <property type="match status" value="1"/>
</dbReference>
<dbReference type="InterPro" id="IPR047200">
    <property type="entry name" value="MFS_YcaD-like"/>
</dbReference>
<feature type="transmembrane region" description="Helical" evidence="4">
    <location>
        <begin position="156"/>
        <end position="178"/>
    </location>
</feature>
<keyword evidence="1 4" id="KW-0812">Transmembrane</keyword>
<feature type="transmembrane region" description="Helical" evidence="4">
    <location>
        <begin position="42"/>
        <end position="61"/>
    </location>
</feature>
<evidence type="ECO:0000259" key="5">
    <source>
        <dbReference type="PROSITE" id="PS50850"/>
    </source>
</evidence>
<evidence type="ECO:0000256" key="2">
    <source>
        <dbReference type="ARBA" id="ARBA00022989"/>
    </source>
</evidence>
<keyword evidence="2 4" id="KW-1133">Transmembrane helix</keyword>
<dbReference type="SUPFAM" id="SSF103473">
    <property type="entry name" value="MFS general substrate transporter"/>
    <property type="match status" value="1"/>
</dbReference>
<dbReference type="PANTHER" id="PTHR23521">
    <property type="entry name" value="TRANSPORTER MFS SUPERFAMILY"/>
    <property type="match status" value="1"/>
</dbReference>
<dbReference type="InterPro" id="IPR020846">
    <property type="entry name" value="MFS_dom"/>
</dbReference>
<comment type="caution">
    <text evidence="6">The sequence shown here is derived from an EMBL/GenBank/DDBJ whole genome shotgun (WGS) entry which is preliminary data.</text>
</comment>
<accession>A0ABT0H140</accession>
<name>A0ABT0H140_9HYPH</name>
<feature type="transmembrane region" description="Helical" evidence="4">
    <location>
        <begin position="9"/>
        <end position="30"/>
    </location>
</feature>
<evidence type="ECO:0000256" key="3">
    <source>
        <dbReference type="ARBA" id="ARBA00023136"/>
    </source>
</evidence>
<dbReference type="EMBL" id="JALNMJ010000025">
    <property type="protein sequence ID" value="MCK7615389.1"/>
    <property type="molecule type" value="Genomic_DNA"/>
</dbReference>
<evidence type="ECO:0000313" key="7">
    <source>
        <dbReference type="Proteomes" id="UP001431221"/>
    </source>
</evidence>